<accession>A0ABP9FB60</accession>
<keyword evidence="8" id="KW-1185">Reference proteome</keyword>
<reference evidence="8" key="1">
    <citation type="journal article" date="2019" name="Int. J. Syst. Evol. Microbiol.">
        <title>The Global Catalogue of Microorganisms (GCM) 10K type strain sequencing project: providing services to taxonomists for standard genome sequencing and annotation.</title>
        <authorList>
            <consortium name="The Broad Institute Genomics Platform"/>
            <consortium name="The Broad Institute Genome Sequencing Center for Infectious Disease"/>
            <person name="Wu L."/>
            <person name="Ma J."/>
        </authorList>
    </citation>
    <scope>NUCLEOTIDE SEQUENCE [LARGE SCALE GENOMIC DNA]</scope>
    <source>
        <strain evidence="8">JCM 17983</strain>
    </source>
</reference>
<dbReference type="InterPro" id="IPR050775">
    <property type="entry name" value="FAD-binding_Monooxygenases"/>
</dbReference>
<evidence type="ECO:0000256" key="1">
    <source>
        <dbReference type="ARBA" id="ARBA00001974"/>
    </source>
</evidence>
<evidence type="ECO:0000256" key="2">
    <source>
        <dbReference type="ARBA" id="ARBA00010139"/>
    </source>
</evidence>
<dbReference type="RefSeq" id="WP_274235167.1">
    <property type="nucleotide sequence ID" value="NZ_BAABHQ010000035.1"/>
</dbReference>
<dbReference type="Proteomes" id="UP001500457">
    <property type="component" value="Unassembled WGS sequence"/>
</dbReference>
<comment type="caution">
    <text evidence="7">The sequence shown here is derived from an EMBL/GenBank/DDBJ whole genome shotgun (WGS) entry which is preliminary data.</text>
</comment>
<protein>
    <submittedName>
        <fullName evidence="7">NAD(P)/FAD-dependent oxidoreductase</fullName>
    </submittedName>
</protein>
<dbReference type="Gene3D" id="3.50.50.60">
    <property type="entry name" value="FAD/NAD(P)-binding domain"/>
    <property type="match status" value="2"/>
</dbReference>
<evidence type="ECO:0000256" key="4">
    <source>
        <dbReference type="ARBA" id="ARBA00022827"/>
    </source>
</evidence>
<keyword evidence="4" id="KW-0274">FAD</keyword>
<organism evidence="7 8">
    <name type="scientific">Actinomycetospora straminea</name>
    <dbReference type="NCBI Taxonomy" id="663607"/>
    <lineage>
        <taxon>Bacteria</taxon>
        <taxon>Bacillati</taxon>
        <taxon>Actinomycetota</taxon>
        <taxon>Actinomycetes</taxon>
        <taxon>Pseudonocardiales</taxon>
        <taxon>Pseudonocardiaceae</taxon>
        <taxon>Actinomycetospora</taxon>
    </lineage>
</organism>
<dbReference type="InterPro" id="IPR036188">
    <property type="entry name" value="FAD/NAD-bd_sf"/>
</dbReference>
<keyword evidence="6" id="KW-0560">Oxidoreductase</keyword>
<dbReference type="PRINTS" id="PR00411">
    <property type="entry name" value="PNDRDTASEI"/>
</dbReference>
<comment type="cofactor">
    <cofactor evidence="1">
        <name>FAD</name>
        <dbReference type="ChEBI" id="CHEBI:57692"/>
    </cofactor>
</comment>
<dbReference type="EMBL" id="BAABHQ010000035">
    <property type="protein sequence ID" value="GAA4897587.1"/>
    <property type="molecule type" value="Genomic_DNA"/>
</dbReference>
<evidence type="ECO:0000313" key="7">
    <source>
        <dbReference type="EMBL" id="GAA4897587.1"/>
    </source>
</evidence>
<evidence type="ECO:0000256" key="5">
    <source>
        <dbReference type="ARBA" id="ARBA00022857"/>
    </source>
</evidence>
<dbReference type="PANTHER" id="PTHR43098">
    <property type="entry name" value="L-ORNITHINE N(5)-MONOOXYGENASE-RELATED"/>
    <property type="match status" value="1"/>
</dbReference>
<dbReference type="Pfam" id="PF00743">
    <property type="entry name" value="FMO-like"/>
    <property type="match status" value="1"/>
</dbReference>
<sequence length="490" mass="52673">MVDRELDVLVIGAGVGGLAALHLLRAEGLRVRAYDAAGDVGGVWWWHGHPGSHLDTEGPAYQFSFCEELYRDWGWSERYPAGYEVQRWLRFVADRLDLRRDLALRTRVVSAHLDDARGRWTVRTDRGEAIDTRFVVACTGLLPGPAADLATDDFAGTVLRTSDWPEGRHDLAGRRVGVVGPGTAGVQLVPWIARDTAHLTVLSCAPVWVVARSNPVYGWAERDAYRARFTELRTTLPTTTTGDRYEPRHRPADLEPAERRALLEDLRRDGSRRLWLDGLTGLGTDPAVDAEVTAVVRDAMVARLGDPRLVDALVPADHGVATGPVALDDGYLEACARPDVDVVDLRRDPIAAVRPEGVVLASGAVHDLDVLVLAEEPDAGAPALGAIDVRGRDGRALDPSASLLGLAAPGFPNLVTTAAPPAPTSRHAVMTTVREHQAAWIARAVRDLDAAGCATLEAVGTGPATVDGVGDYLARCAAEAAAGYPSFRRR</sequence>
<proteinExistence type="inferred from homology"/>
<dbReference type="SUPFAM" id="SSF51905">
    <property type="entry name" value="FAD/NAD(P)-binding domain"/>
    <property type="match status" value="1"/>
</dbReference>
<evidence type="ECO:0000313" key="8">
    <source>
        <dbReference type="Proteomes" id="UP001500457"/>
    </source>
</evidence>
<gene>
    <name evidence="7" type="ORF">GCM10023203_60390</name>
</gene>
<evidence type="ECO:0000256" key="6">
    <source>
        <dbReference type="ARBA" id="ARBA00023002"/>
    </source>
</evidence>
<keyword evidence="5" id="KW-0521">NADP</keyword>
<comment type="similarity">
    <text evidence="2">Belongs to the FAD-binding monooxygenase family.</text>
</comment>
<keyword evidence="3" id="KW-0285">Flavoprotein</keyword>
<dbReference type="PANTHER" id="PTHR43098:SF2">
    <property type="entry name" value="FAD-BINDING MONOOXYGENASE AUSB-RELATED"/>
    <property type="match status" value="1"/>
</dbReference>
<dbReference type="InterPro" id="IPR020946">
    <property type="entry name" value="Flavin_mOase-like"/>
</dbReference>
<name>A0ABP9FB60_9PSEU</name>
<evidence type="ECO:0000256" key="3">
    <source>
        <dbReference type="ARBA" id="ARBA00022630"/>
    </source>
</evidence>